<keyword evidence="6 7" id="KW-0012">Acyltransferase</keyword>
<evidence type="ECO:0000259" key="8">
    <source>
        <dbReference type="Pfam" id="PF01529"/>
    </source>
</evidence>
<feature type="transmembrane region" description="Helical" evidence="7">
    <location>
        <begin position="20"/>
        <end position="45"/>
    </location>
</feature>
<comment type="caution">
    <text evidence="9">The sequence shown here is derived from an EMBL/GenBank/DDBJ whole genome shotgun (WGS) entry which is preliminary data.</text>
</comment>
<dbReference type="AlphaFoldDB" id="A0AAN9TRD9"/>
<dbReference type="InterPro" id="IPR039859">
    <property type="entry name" value="PFA4/ZDH16/20/ERF2-like"/>
</dbReference>
<keyword evidence="10" id="KW-1185">Reference proteome</keyword>
<evidence type="ECO:0000256" key="6">
    <source>
        <dbReference type="ARBA" id="ARBA00023315"/>
    </source>
</evidence>
<feature type="domain" description="Palmitoyltransferase DHHC" evidence="8">
    <location>
        <begin position="127"/>
        <end position="289"/>
    </location>
</feature>
<evidence type="ECO:0000256" key="4">
    <source>
        <dbReference type="ARBA" id="ARBA00022989"/>
    </source>
</evidence>
<dbReference type="Proteomes" id="UP001367676">
    <property type="component" value="Unassembled WGS sequence"/>
</dbReference>
<dbReference type="InterPro" id="IPR001594">
    <property type="entry name" value="Palmitoyltrfase_DHHC"/>
</dbReference>
<proteinExistence type="inferred from homology"/>
<gene>
    <name evidence="9" type="ORF">V9T40_003809</name>
</gene>
<evidence type="ECO:0000313" key="9">
    <source>
        <dbReference type="EMBL" id="KAK7603810.1"/>
    </source>
</evidence>
<dbReference type="PANTHER" id="PTHR12246">
    <property type="entry name" value="PALMITOYLTRANSFERASE ZDHHC16"/>
    <property type="match status" value="1"/>
</dbReference>
<evidence type="ECO:0000256" key="5">
    <source>
        <dbReference type="ARBA" id="ARBA00023136"/>
    </source>
</evidence>
<accession>A0AAN9TRD9</accession>
<reference evidence="9 10" key="1">
    <citation type="submission" date="2024-03" db="EMBL/GenBank/DDBJ databases">
        <title>Adaptation during the transition from Ophiocordyceps entomopathogen to insect associate is accompanied by gene loss and intensified selection.</title>
        <authorList>
            <person name="Ward C.M."/>
            <person name="Onetto C.A."/>
            <person name="Borneman A.R."/>
        </authorList>
    </citation>
    <scope>NUCLEOTIDE SEQUENCE [LARGE SCALE GENOMIC DNA]</scope>
    <source>
        <strain evidence="9">AWRI1</strain>
        <tissue evidence="9">Single Adult Female</tissue>
    </source>
</reference>
<evidence type="ECO:0000256" key="1">
    <source>
        <dbReference type="ARBA" id="ARBA00004141"/>
    </source>
</evidence>
<dbReference type="EC" id="2.3.1.225" evidence="7"/>
<evidence type="ECO:0000256" key="3">
    <source>
        <dbReference type="ARBA" id="ARBA00022692"/>
    </source>
</evidence>
<feature type="transmembrane region" description="Helical" evidence="7">
    <location>
        <begin position="57"/>
        <end position="77"/>
    </location>
</feature>
<evidence type="ECO:0000256" key="7">
    <source>
        <dbReference type="RuleBase" id="RU079119"/>
    </source>
</evidence>
<feature type="transmembrane region" description="Helical" evidence="7">
    <location>
        <begin position="172"/>
        <end position="192"/>
    </location>
</feature>
<keyword evidence="2 7" id="KW-0808">Transferase</keyword>
<keyword evidence="3 7" id="KW-0812">Transmembrane</keyword>
<sequence>MLIAIKTWIVTQKNHLKLWFLSLFYNHFCTWTYVFDTALAPLFWIVDNYSGKLGQSFVAICCVLLGCVVGICYWIGLPYWWNKSPPTTICLLIFGNYIFINCIFHYYMGIKCDPGHPPQDVFMEEVASICKKCIKPKPHRTHHCSICNTCVLLMDHHCPWLNNCVGHFNRRYFLMFMIYIVIGIIFIIIFGVEIAYQELWLNYNDVNEVPELYGYSVNVNTSLPKEDWIVNPANAEANAIISEEKYRSIRRRCVAFVGIICVGVLIAIGTLLYGHCKMISKGETSIEKHINNSERKKYKAKNEVYVNPYDFGRRKNWMIFLGIYNGSKRTWRHILLPSPHKPFGDGLVWPSINSTDTEWEEFFHRKVD</sequence>
<evidence type="ECO:0000256" key="2">
    <source>
        <dbReference type="ARBA" id="ARBA00022679"/>
    </source>
</evidence>
<dbReference type="PROSITE" id="PS50216">
    <property type="entry name" value="DHHC"/>
    <property type="match status" value="1"/>
</dbReference>
<feature type="transmembrane region" description="Helical" evidence="7">
    <location>
        <begin position="89"/>
        <end position="108"/>
    </location>
</feature>
<name>A0AAN9TRD9_9HEMI</name>
<comment type="catalytic activity">
    <reaction evidence="7">
        <text>L-cysteinyl-[protein] + hexadecanoyl-CoA = S-hexadecanoyl-L-cysteinyl-[protein] + CoA</text>
        <dbReference type="Rhea" id="RHEA:36683"/>
        <dbReference type="Rhea" id="RHEA-COMP:10131"/>
        <dbReference type="Rhea" id="RHEA-COMP:11032"/>
        <dbReference type="ChEBI" id="CHEBI:29950"/>
        <dbReference type="ChEBI" id="CHEBI:57287"/>
        <dbReference type="ChEBI" id="CHEBI:57379"/>
        <dbReference type="ChEBI" id="CHEBI:74151"/>
        <dbReference type="EC" id="2.3.1.225"/>
    </reaction>
</comment>
<comment type="similarity">
    <text evidence="7">Belongs to the DHHC palmitoyltransferase family.</text>
</comment>
<dbReference type="GO" id="GO:0019706">
    <property type="term" value="F:protein-cysteine S-palmitoyltransferase activity"/>
    <property type="evidence" value="ECO:0007669"/>
    <property type="project" value="UniProtKB-EC"/>
</dbReference>
<organism evidence="9 10">
    <name type="scientific">Parthenolecanium corni</name>
    <dbReference type="NCBI Taxonomy" id="536013"/>
    <lineage>
        <taxon>Eukaryota</taxon>
        <taxon>Metazoa</taxon>
        <taxon>Ecdysozoa</taxon>
        <taxon>Arthropoda</taxon>
        <taxon>Hexapoda</taxon>
        <taxon>Insecta</taxon>
        <taxon>Pterygota</taxon>
        <taxon>Neoptera</taxon>
        <taxon>Paraneoptera</taxon>
        <taxon>Hemiptera</taxon>
        <taxon>Sternorrhyncha</taxon>
        <taxon>Coccoidea</taxon>
        <taxon>Coccidae</taxon>
        <taxon>Parthenolecanium</taxon>
    </lineage>
</organism>
<keyword evidence="4 7" id="KW-1133">Transmembrane helix</keyword>
<evidence type="ECO:0000313" key="10">
    <source>
        <dbReference type="Proteomes" id="UP001367676"/>
    </source>
</evidence>
<protein>
    <recommendedName>
        <fullName evidence="7">Palmitoyltransferase</fullName>
        <ecNumber evidence="7">2.3.1.225</ecNumber>
    </recommendedName>
</protein>
<dbReference type="Pfam" id="PF01529">
    <property type="entry name" value="DHHC"/>
    <property type="match status" value="1"/>
</dbReference>
<comment type="subcellular location">
    <subcellularLocation>
        <location evidence="1">Membrane</location>
        <topology evidence="1">Multi-pass membrane protein</topology>
    </subcellularLocation>
</comment>
<dbReference type="GO" id="GO:0016020">
    <property type="term" value="C:membrane"/>
    <property type="evidence" value="ECO:0007669"/>
    <property type="project" value="UniProtKB-SubCell"/>
</dbReference>
<dbReference type="EMBL" id="JBBCAQ010000006">
    <property type="protein sequence ID" value="KAK7603810.1"/>
    <property type="molecule type" value="Genomic_DNA"/>
</dbReference>
<feature type="transmembrane region" description="Helical" evidence="7">
    <location>
        <begin position="253"/>
        <end position="274"/>
    </location>
</feature>
<keyword evidence="5 7" id="KW-0472">Membrane</keyword>
<comment type="domain">
    <text evidence="7">The DHHC domain is required for palmitoyltransferase activity.</text>
</comment>